<protein>
    <recommendedName>
        <fullName evidence="2">4Fe4S-binding SPASM domain-containing protein</fullName>
    </recommendedName>
</protein>
<sequence>YHAFGNQKARFNNRCNNCPFINFCHGDCQKHRFNLSNTSKALSILCKGWKKFYVNNLPQFQVLADQIKKNKDINSSIQIKVKKIGRNSLCPCNSGKKYKDCCLR</sequence>
<dbReference type="AlphaFoldDB" id="X1AXH1"/>
<proteinExistence type="predicted"/>
<organism evidence="1">
    <name type="scientific">marine sediment metagenome</name>
    <dbReference type="NCBI Taxonomy" id="412755"/>
    <lineage>
        <taxon>unclassified sequences</taxon>
        <taxon>metagenomes</taxon>
        <taxon>ecological metagenomes</taxon>
    </lineage>
</organism>
<dbReference type="Gene3D" id="3.20.20.70">
    <property type="entry name" value="Aldolase class I"/>
    <property type="match status" value="1"/>
</dbReference>
<feature type="non-terminal residue" evidence="1">
    <location>
        <position position="1"/>
    </location>
</feature>
<dbReference type="SUPFAM" id="SSF103642">
    <property type="entry name" value="Sec-C motif"/>
    <property type="match status" value="1"/>
</dbReference>
<dbReference type="InterPro" id="IPR004027">
    <property type="entry name" value="SEC_C_motif"/>
</dbReference>
<reference evidence="1" key="1">
    <citation type="journal article" date="2014" name="Front. Microbiol.">
        <title>High frequency of phylogenetically diverse reductive dehalogenase-homologous genes in deep subseafloor sedimentary metagenomes.</title>
        <authorList>
            <person name="Kawai M."/>
            <person name="Futagami T."/>
            <person name="Toyoda A."/>
            <person name="Takaki Y."/>
            <person name="Nishi S."/>
            <person name="Hori S."/>
            <person name="Arai W."/>
            <person name="Tsubouchi T."/>
            <person name="Morono Y."/>
            <person name="Uchiyama I."/>
            <person name="Ito T."/>
            <person name="Fujiyama A."/>
            <person name="Inagaki F."/>
            <person name="Takami H."/>
        </authorList>
    </citation>
    <scope>NUCLEOTIDE SEQUENCE</scope>
    <source>
        <strain evidence="1">Expedition CK06-06</strain>
    </source>
</reference>
<name>X1AXH1_9ZZZZ</name>
<accession>X1AXH1</accession>
<dbReference type="Pfam" id="PF02810">
    <property type="entry name" value="SEC-C"/>
    <property type="match status" value="1"/>
</dbReference>
<dbReference type="InterPro" id="IPR013785">
    <property type="entry name" value="Aldolase_TIM"/>
</dbReference>
<comment type="caution">
    <text evidence="1">The sequence shown here is derived from an EMBL/GenBank/DDBJ whole genome shotgun (WGS) entry which is preliminary data.</text>
</comment>
<dbReference type="EMBL" id="BART01016038">
    <property type="protein sequence ID" value="GAG76853.1"/>
    <property type="molecule type" value="Genomic_DNA"/>
</dbReference>
<evidence type="ECO:0008006" key="2">
    <source>
        <dbReference type="Google" id="ProtNLM"/>
    </source>
</evidence>
<gene>
    <name evidence="1" type="ORF">S01H4_30975</name>
</gene>
<evidence type="ECO:0000313" key="1">
    <source>
        <dbReference type="EMBL" id="GAG76853.1"/>
    </source>
</evidence>